<organism evidence="1 2">
    <name type="scientific">Methylotuvimicrobium buryatense</name>
    <name type="common">Methylomicrobium buryatense</name>
    <dbReference type="NCBI Taxonomy" id="95641"/>
    <lineage>
        <taxon>Bacteria</taxon>
        <taxon>Pseudomonadati</taxon>
        <taxon>Pseudomonadota</taxon>
        <taxon>Gammaproteobacteria</taxon>
        <taxon>Methylococcales</taxon>
        <taxon>Methylococcaceae</taxon>
        <taxon>Methylotuvimicrobium</taxon>
    </lineage>
</organism>
<protein>
    <submittedName>
        <fullName evidence="1">DUF411 domain-containing protein</fullName>
    </submittedName>
</protein>
<dbReference type="STRING" id="675511.GCA_000341735_03574"/>
<dbReference type="KEGG" id="mbur:EQU24_19320"/>
<evidence type="ECO:0000313" key="1">
    <source>
        <dbReference type="EMBL" id="QCW84928.1"/>
    </source>
</evidence>
<dbReference type="Proteomes" id="UP000305881">
    <property type="component" value="Chromosome"/>
</dbReference>
<dbReference type="InterPro" id="IPR007332">
    <property type="entry name" value="DUF411"/>
</dbReference>
<dbReference type="OrthoDB" id="14727at2"/>
<dbReference type="InterPro" id="IPR036249">
    <property type="entry name" value="Thioredoxin-like_sf"/>
</dbReference>
<sequence>MIMLPFVFAGSLARSEIGEVKDVVVYRSPSCGCCGKWVKHLKDNNFNVIDNIVHDVDSVKRKYGVPSELASCHTAIVGDYVIEGHVPAEDIEKLLSLKSDVSGIAVPGMPVGTPGMEMGDRKDAYKVIAFDKESRKQVFSVHEE</sequence>
<dbReference type="AlphaFoldDB" id="A0A4P9UTL1"/>
<dbReference type="SUPFAM" id="SSF52833">
    <property type="entry name" value="Thioredoxin-like"/>
    <property type="match status" value="1"/>
</dbReference>
<keyword evidence="2" id="KW-1185">Reference proteome</keyword>
<dbReference type="EMBL" id="CP035467">
    <property type="protein sequence ID" value="QCW84928.1"/>
    <property type="molecule type" value="Genomic_DNA"/>
</dbReference>
<accession>A0A4P9UTL1</accession>
<evidence type="ECO:0000313" key="2">
    <source>
        <dbReference type="Proteomes" id="UP000305881"/>
    </source>
</evidence>
<reference evidence="2" key="1">
    <citation type="journal article" date="2019" name="J. Bacteriol.">
        <title>A Mutagenic Screen Identifies a TonB-Dependent Receptor Required for the Lanthanide Metal Switch in the Type I Methanotroph 'Methylotuvimicrobium buryatense' 5GB1C.</title>
        <authorList>
            <person name="Groom J.D."/>
            <person name="Ford S.M."/>
            <person name="Pesesky M.W."/>
            <person name="Lidstrom M.E."/>
        </authorList>
    </citation>
    <scope>NUCLEOTIDE SEQUENCE [LARGE SCALE GENOMIC DNA]</scope>
    <source>
        <strain evidence="2">5GB1C</strain>
    </source>
</reference>
<dbReference type="Pfam" id="PF04214">
    <property type="entry name" value="DUF411"/>
    <property type="match status" value="1"/>
</dbReference>
<proteinExistence type="predicted"/>
<gene>
    <name evidence="1" type="ORF">EQU24_19320</name>
</gene>
<name>A0A4P9UTL1_METBY</name>